<dbReference type="Proteomes" id="UP000018936">
    <property type="component" value="Unassembled WGS sequence"/>
</dbReference>
<reference evidence="1 2" key="1">
    <citation type="journal article" date="2013" name="Proc. Natl. Acad. Sci. U.S.A.">
        <title>The king cobra genome reveals dynamic gene evolution and adaptation in the snake venom system.</title>
        <authorList>
            <person name="Vonk F.J."/>
            <person name="Casewell N.R."/>
            <person name="Henkel C.V."/>
            <person name="Heimberg A.M."/>
            <person name="Jansen H.J."/>
            <person name="McCleary R.J."/>
            <person name="Kerkkamp H.M."/>
            <person name="Vos R.A."/>
            <person name="Guerreiro I."/>
            <person name="Calvete J.J."/>
            <person name="Wuster W."/>
            <person name="Woods A.E."/>
            <person name="Logan J.M."/>
            <person name="Harrison R.A."/>
            <person name="Castoe T.A."/>
            <person name="de Koning A.P."/>
            <person name="Pollock D.D."/>
            <person name="Yandell M."/>
            <person name="Calderon D."/>
            <person name="Renjifo C."/>
            <person name="Currier R.B."/>
            <person name="Salgado D."/>
            <person name="Pla D."/>
            <person name="Sanz L."/>
            <person name="Hyder A.S."/>
            <person name="Ribeiro J.M."/>
            <person name="Arntzen J.W."/>
            <person name="van den Thillart G.E."/>
            <person name="Boetzer M."/>
            <person name="Pirovano W."/>
            <person name="Dirks R.P."/>
            <person name="Spaink H.P."/>
            <person name="Duboule D."/>
            <person name="McGlinn E."/>
            <person name="Kini R.M."/>
            <person name="Richardson M.K."/>
        </authorList>
    </citation>
    <scope>NUCLEOTIDE SEQUENCE</scope>
    <source>
        <tissue evidence="1">Blood</tissue>
    </source>
</reference>
<accession>V8NTQ7</accession>
<dbReference type="AlphaFoldDB" id="V8NTQ7"/>
<evidence type="ECO:0000313" key="2">
    <source>
        <dbReference type="Proteomes" id="UP000018936"/>
    </source>
</evidence>
<dbReference type="EMBL" id="AZIM01001824">
    <property type="protein sequence ID" value="ETE65654.1"/>
    <property type="molecule type" value="Genomic_DNA"/>
</dbReference>
<keyword evidence="2" id="KW-1185">Reference proteome</keyword>
<name>V8NTQ7_OPHHA</name>
<sequence>MTAQRRLRLMKQILHPALEALPLVWHLQS</sequence>
<proteinExistence type="predicted"/>
<gene>
    <name evidence="1" type="ORF">L345_08565</name>
</gene>
<comment type="caution">
    <text evidence="1">The sequence shown here is derived from an EMBL/GenBank/DDBJ whole genome shotgun (WGS) entry which is preliminary data.</text>
</comment>
<protein>
    <submittedName>
        <fullName evidence="1">Uncharacterized protein</fullName>
    </submittedName>
</protein>
<evidence type="ECO:0000313" key="1">
    <source>
        <dbReference type="EMBL" id="ETE65654.1"/>
    </source>
</evidence>
<organism evidence="1 2">
    <name type="scientific">Ophiophagus hannah</name>
    <name type="common">King cobra</name>
    <name type="synonym">Naja hannah</name>
    <dbReference type="NCBI Taxonomy" id="8665"/>
    <lineage>
        <taxon>Eukaryota</taxon>
        <taxon>Metazoa</taxon>
        <taxon>Chordata</taxon>
        <taxon>Craniata</taxon>
        <taxon>Vertebrata</taxon>
        <taxon>Euteleostomi</taxon>
        <taxon>Lepidosauria</taxon>
        <taxon>Squamata</taxon>
        <taxon>Bifurcata</taxon>
        <taxon>Unidentata</taxon>
        <taxon>Episquamata</taxon>
        <taxon>Toxicofera</taxon>
        <taxon>Serpentes</taxon>
        <taxon>Colubroidea</taxon>
        <taxon>Elapidae</taxon>
        <taxon>Elapinae</taxon>
        <taxon>Ophiophagus</taxon>
    </lineage>
</organism>